<evidence type="ECO:0000256" key="1">
    <source>
        <dbReference type="SAM" id="SignalP"/>
    </source>
</evidence>
<dbReference type="AlphaFoldDB" id="A0A8J9UR73"/>
<evidence type="ECO:0000313" key="2">
    <source>
        <dbReference type="EMBL" id="CAH0724462.1"/>
    </source>
</evidence>
<accession>A0A8J9UR73</accession>
<reference evidence="2" key="1">
    <citation type="submission" date="2021-12" db="EMBL/GenBank/DDBJ databases">
        <authorList>
            <person name="Martin H S."/>
        </authorList>
    </citation>
    <scope>NUCLEOTIDE SEQUENCE</scope>
</reference>
<protein>
    <submittedName>
        <fullName evidence="2">Uncharacterized protein</fullName>
    </submittedName>
</protein>
<dbReference type="EMBL" id="OV170224">
    <property type="protein sequence ID" value="CAH0724462.1"/>
    <property type="molecule type" value="Genomic_DNA"/>
</dbReference>
<feature type="non-terminal residue" evidence="2">
    <location>
        <position position="120"/>
    </location>
</feature>
<keyword evidence="1" id="KW-0732">Signal</keyword>
<feature type="chain" id="PRO_5035429365" evidence="1">
    <location>
        <begin position="18"/>
        <end position="120"/>
    </location>
</feature>
<keyword evidence="3" id="KW-1185">Reference proteome</keyword>
<gene>
    <name evidence="2" type="ORF">BINO364_LOCUS10168</name>
</gene>
<proteinExistence type="predicted"/>
<dbReference type="Proteomes" id="UP000838878">
    <property type="component" value="Chromosome 4"/>
</dbReference>
<sequence>MYATIFVLAFVVCVVQSKPLDIPIDSIEDNPVHELTKRFIIINPSLSIGAFSNNELTKIRSKRSPEEECQKLRLCRLHARSNTNFFAAFELYFVNKENAHLWDHRARSLAECNERYSCYR</sequence>
<name>A0A8J9UR73_9NEOP</name>
<feature type="signal peptide" evidence="1">
    <location>
        <begin position="1"/>
        <end position="17"/>
    </location>
</feature>
<organism evidence="2 3">
    <name type="scientific">Brenthis ino</name>
    <name type="common">lesser marbled fritillary</name>
    <dbReference type="NCBI Taxonomy" id="405034"/>
    <lineage>
        <taxon>Eukaryota</taxon>
        <taxon>Metazoa</taxon>
        <taxon>Ecdysozoa</taxon>
        <taxon>Arthropoda</taxon>
        <taxon>Hexapoda</taxon>
        <taxon>Insecta</taxon>
        <taxon>Pterygota</taxon>
        <taxon>Neoptera</taxon>
        <taxon>Endopterygota</taxon>
        <taxon>Lepidoptera</taxon>
        <taxon>Glossata</taxon>
        <taxon>Ditrysia</taxon>
        <taxon>Papilionoidea</taxon>
        <taxon>Nymphalidae</taxon>
        <taxon>Heliconiinae</taxon>
        <taxon>Argynnini</taxon>
        <taxon>Brenthis</taxon>
    </lineage>
</organism>
<evidence type="ECO:0000313" key="3">
    <source>
        <dbReference type="Proteomes" id="UP000838878"/>
    </source>
</evidence>
<dbReference type="OrthoDB" id="7272008at2759"/>